<dbReference type="PANTHER" id="PTHR47354:SF6">
    <property type="entry name" value="NADH OXIDOREDUCTASE HCR"/>
    <property type="match status" value="1"/>
</dbReference>
<dbReference type="SUPFAM" id="SSF52343">
    <property type="entry name" value="Ferredoxin reductase-like, C-terminal NADP-linked domain"/>
    <property type="match status" value="1"/>
</dbReference>
<keyword evidence="5" id="KW-0274">FAD</keyword>
<gene>
    <name evidence="12" type="primary">fre</name>
    <name evidence="12" type="ORF">D7316_01929</name>
</gene>
<evidence type="ECO:0000256" key="6">
    <source>
        <dbReference type="ARBA" id="ARBA00023002"/>
    </source>
</evidence>
<evidence type="ECO:0000256" key="9">
    <source>
        <dbReference type="SAM" id="MobiDB-lite"/>
    </source>
</evidence>
<dbReference type="EMBL" id="CP033972">
    <property type="protein sequence ID" value="AZG45333.1"/>
    <property type="molecule type" value="Genomic_DNA"/>
</dbReference>
<dbReference type="EC" id="1.5.1.-" evidence="12"/>
<feature type="region of interest" description="Disordered" evidence="9">
    <location>
        <begin position="283"/>
        <end position="306"/>
    </location>
</feature>
<evidence type="ECO:0000313" key="12">
    <source>
        <dbReference type="EMBL" id="AZG45333.1"/>
    </source>
</evidence>
<sequence>MIRLIPPWLTAHRAVLLALGALAIAAFVVSASDSEFAYRPDELALSLLISVVVSGAVTYLCAAVVRVPPGSDSWLITALILFFVLPGASDSAAAVTVAVGAAAAACSKYVLAWRRRLVINPAVAGAVVVYALAYAEVGSIAYPVWWVAAEPLLYPMVVIGALLVTALREWRLVAVFLAASLVTVGVLELTEGGQSLQFWYTSSPTFFVAAVMLPEPLTSPTVRVHRTIYGALVGVLMYWQVSIPISDAFTLEFVPEIALLVGSVYAFAVRLFTRTSADRRPRLDLVGPAPAGTESDTSPAEGVKAEGVKAEGVKAEGVKAEGAKSIAANTYELVVDGRVPLDFVPGQWAMLSAPEWSRPLWRSSRRVFSFAEAPGVVPGRFAFTVSGEVSPVKAGLISGSTGRVFLDSSGGDFVLPRHRSDRPIVLLASGIGITPFRSMLRSALAEGRTLDRFALIHVVRSADRMVYQDVLDAAEAAGADVQVIESSSLADGFDPRSLGLALDSTVVLGGAAHYYCSGNPRFVQTTAHAIRRFDPRTRRAFWRVHADAFLGY</sequence>
<protein>
    <submittedName>
        <fullName evidence="12">NAD(P)H-flavin reductase</fullName>
        <ecNumber evidence="12">1.5.1.-</ecNumber>
    </submittedName>
</protein>
<keyword evidence="7" id="KW-0408">Iron</keyword>
<dbReference type="Gene3D" id="3.40.50.80">
    <property type="entry name" value="Nucleotide-binding domain of ferredoxin-NADP reductase (FNR) module"/>
    <property type="match status" value="1"/>
</dbReference>
<dbReference type="InterPro" id="IPR050415">
    <property type="entry name" value="MRET"/>
</dbReference>
<evidence type="ECO:0000256" key="10">
    <source>
        <dbReference type="SAM" id="Phobius"/>
    </source>
</evidence>
<keyword evidence="2" id="KW-0285">Flavoprotein</keyword>
<dbReference type="InterPro" id="IPR039261">
    <property type="entry name" value="FNR_nucleotide-bd"/>
</dbReference>
<evidence type="ECO:0000256" key="8">
    <source>
        <dbReference type="ARBA" id="ARBA00023014"/>
    </source>
</evidence>
<organism evidence="12 13">
    <name type="scientific">Gordonia insulae</name>
    <dbReference type="NCBI Taxonomy" id="2420509"/>
    <lineage>
        <taxon>Bacteria</taxon>
        <taxon>Bacillati</taxon>
        <taxon>Actinomycetota</taxon>
        <taxon>Actinomycetes</taxon>
        <taxon>Mycobacteriales</taxon>
        <taxon>Gordoniaceae</taxon>
        <taxon>Gordonia</taxon>
    </lineage>
</organism>
<feature type="transmembrane region" description="Helical" evidence="10">
    <location>
        <begin position="143"/>
        <end position="165"/>
    </location>
</feature>
<keyword evidence="10" id="KW-1133">Transmembrane helix</keyword>
<name>A0A3G8JK11_9ACTN</name>
<proteinExistence type="predicted"/>
<keyword evidence="3" id="KW-0001">2Fe-2S</keyword>
<reference evidence="12 13" key="1">
    <citation type="submission" date="2018-11" db="EMBL/GenBank/DDBJ databases">
        <title>Gordonia insulae sp. nov., isolated from an island soil.</title>
        <authorList>
            <person name="Kim Y.S."/>
            <person name="Kim S.B."/>
        </authorList>
    </citation>
    <scope>NUCLEOTIDE SEQUENCE [LARGE SCALE GENOMIC DNA]</scope>
    <source>
        <strain evidence="12 13">MMS17-SY073</strain>
    </source>
</reference>
<dbReference type="AlphaFoldDB" id="A0A3G8JK11"/>
<keyword evidence="10" id="KW-0472">Membrane</keyword>
<dbReference type="Proteomes" id="UP000271469">
    <property type="component" value="Chromosome"/>
</dbReference>
<evidence type="ECO:0000256" key="5">
    <source>
        <dbReference type="ARBA" id="ARBA00022827"/>
    </source>
</evidence>
<accession>A0A3G8JK11</accession>
<keyword evidence="10" id="KW-0812">Transmembrane</keyword>
<evidence type="ECO:0000256" key="1">
    <source>
        <dbReference type="ARBA" id="ARBA00001974"/>
    </source>
</evidence>
<feature type="transmembrane region" description="Helical" evidence="10">
    <location>
        <begin position="257"/>
        <end position="273"/>
    </location>
</feature>
<keyword evidence="8" id="KW-0411">Iron-sulfur</keyword>
<dbReference type="RefSeq" id="WP_124708062.1">
    <property type="nucleotide sequence ID" value="NZ_CP033972.1"/>
</dbReference>
<dbReference type="GO" id="GO:0016491">
    <property type="term" value="F:oxidoreductase activity"/>
    <property type="evidence" value="ECO:0007669"/>
    <property type="project" value="UniProtKB-KW"/>
</dbReference>
<evidence type="ECO:0000256" key="7">
    <source>
        <dbReference type="ARBA" id="ARBA00023004"/>
    </source>
</evidence>
<keyword evidence="4" id="KW-0479">Metal-binding</keyword>
<keyword evidence="6 12" id="KW-0560">Oxidoreductase</keyword>
<dbReference type="PANTHER" id="PTHR47354">
    <property type="entry name" value="NADH OXIDOREDUCTASE HCR"/>
    <property type="match status" value="1"/>
</dbReference>
<dbReference type="InterPro" id="IPR001433">
    <property type="entry name" value="OxRdtase_FAD/NAD-bd"/>
</dbReference>
<keyword evidence="13" id="KW-1185">Reference proteome</keyword>
<evidence type="ECO:0000256" key="4">
    <source>
        <dbReference type="ARBA" id="ARBA00022723"/>
    </source>
</evidence>
<feature type="domain" description="Oxidoreductase FAD/NAD(P)-binding" evidence="11">
    <location>
        <begin position="426"/>
        <end position="525"/>
    </location>
</feature>
<dbReference type="CDD" id="cd00322">
    <property type="entry name" value="FNR_like"/>
    <property type="match status" value="1"/>
</dbReference>
<evidence type="ECO:0000256" key="3">
    <source>
        <dbReference type="ARBA" id="ARBA00022714"/>
    </source>
</evidence>
<evidence type="ECO:0000256" key="2">
    <source>
        <dbReference type="ARBA" id="ARBA00022630"/>
    </source>
</evidence>
<evidence type="ECO:0000313" key="13">
    <source>
        <dbReference type="Proteomes" id="UP000271469"/>
    </source>
</evidence>
<evidence type="ECO:0000259" key="11">
    <source>
        <dbReference type="Pfam" id="PF00175"/>
    </source>
</evidence>
<comment type="cofactor">
    <cofactor evidence="1">
        <name>FAD</name>
        <dbReference type="ChEBI" id="CHEBI:57692"/>
    </cofactor>
</comment>
<dbReference type="GO" id="GO:0051537">
    <property type="term" value="F:2 iron, 2 sulfur cluster binding"/>
    <property type="evidence" value="ECO:0007669"/>
    <property type="project" value="UniProtKB-KW"/>
</dbReference>
<feature type="transmembrane region" description="Helical" evidence="10">
    <location>
        <begin position="118"/>
        <end position="137"/>
    </location>
</feature>
<dbReference type="KEGG" id="gom:D7316_01929"/>
<dbReference type="GO" id="GO:0046872">
    <property type="term" value="F:metal ion binding"/>
    <property type="evidence" value="ECO:0007669"/>
    <property type="project" value="UniProtKB-KW"/>
</dbReference>
<dbReference type="OrthoDB" id="9801223at2"/>
<feature type="transmembrane region" description="Helical" evidence="10">
    <location>
        <begin position="226"/>
        <end position="245"/>
    </location>
</feature>
<dbReference type="Pfam" id="PF00175">
    <property type="entry name" value="NAD_binding_1"/>
    <property type="match status" value="1"/>
</dbReference>
<feature type="transmembrane region" description="Helical" evidence="10">
    <location>
        <begin position="47"/>
        <end position="65"/>
    </location>
</feature>
<feature type="transmembrane region" description="Helical" evidence="10">
    <location>
        <begin position="196"/>
        <end position="214"/>
    </location>
</feature>
<feature type="transmembrane region" description="Helical" evidence="10">
    <location>
        <begin position="172"/>
        <end position="190"/>
    </location>
</feature>